<evidence type="ECO:0000259" key="7">
    <source>
        <dbReference type="PROSITE" id="PS50157"/>
    </source>
</evidence>
<feature type="compositionally biased region" description="Low complexity" evidence="6">
    <location>
        <begin position="705"/>
        <end position="715"/>
    </location>
</feature>
<feature type="domain" description="C2H2-type" evidence="7">
    <location>
        <begin position="525"/>
        <end position="552"/>
    </location>
</feature>
<evidence type="ECO:0000256" key="1">
    <source>
        <dbReference type="ARBA" id="ARBA00022723"/>
    </source>
</evidence>
<feature type="region of interest" description="Disordered" evidence="6">
    <location>
        <begin position="341"/>
        <end position="422"/>
    </location>
</feature>
<feature type="domain" description="C2H2-type" evidence="7">
    <location>
        <begin position="553"/>
        <end position="580"/>
    </location>
</feature>
<evidence type="ECO:0000256" key="6">
    <source>
        <dbReference type="SAM" id="MobiDB-lite"/>
    </source>
</evidence>
<feature type="region of interest" description="Disordered" evidence="6">
    <location>
        <begin position="936"/>
        <end position="1017"/>
    </location>
</feature>
<evidence type="ECO:0000256" key="2">
    <source>
        <dbReference type="ARBA" id="ARBA00022737"/>
    </source>
</evidence>
<keyword evidence="3 5" id="KW-0863">Zinc-finger</keyword>
<feature type="region of interest" description="Disordered" evidence="6">
    <location>
        <begin position="27"/>
        <end position="70"/>
    </location>
</feature>
<feature type="compositionally biased region" description="Low complexity" evidence="6">
    <location>
        <begin position="368"/>
        <end position="393"/>
    </location>
</feature>
<dbReference type="Proteomes" id="UP001374579">
    <property type="component" value="Unassembled WGS sequence"/>
</dbReference>
<organism evidence="8 9">
    <name type="scientific">Littorina saxatilis</name>
    <dbReference type="NCBI Taxonomy" id="31220"/>
    <lineage>
        <taxon>Eukaryota</taxon>
        <taxon>Metazoa</taxon>
        <taxon>Spiralia</taxon>
        <taxon>Lophotrochozoa</taxon>
        <taxon>Mollusca</taxon>
        <taxon>Gastropoda</taxon>
        <taxon>Caenogastropoda</taxon>
        <taxon>Littorinimorpha</taxon>
        <taxon>Littorinoidea</taxon>
        <taxon>Littorinidae</taxon>
        <taxon>Littorina</taxon>
    </lineage>
</organism>
<evidence type="ECO:0000256" key="3">
    <source>
        <dbReference type="ARBA" id="ARBA00022771"/>
    </source>
</evidence>
<dbReference type="SMART" id="SM00355">
    <property type="entry name" value="ZnF_C2H2"/>
    <property type="match status" value="10"/>
</dbReference>
<feature type="compositionally biased region" description="Low complexity" evidence="6">
    <location>
        <begin position="221"/>
        <end position="246"/>
    </location>
</feature>
<keyword evidence="9" id="KW-1185">Reference proteome</keyword>
<feature type="domain" description="C2H2-type" evidence="7">
    <location>
        <begin position="757"/>
        <end position="784"/>
    </location>
</feature>
<dbReference type="InterPro" id="IPR036236">
    <property type="entry name" value="Znf_C2H2_sf"/>
</dbReference>
<feature type="domain" description="C2H2-type" evidence="7">
    <location>
        <begin position="1147"/>
        <end position="1174"/>
    </location>
</feature>
<comment type="caution">
    <text evidence="8">The sequence shown here is derived from an EMBL/GenBank/DDBJ whole genome shotgun (WGS) entry which is preliminary data.</text>
</comment>
<feature type="region of interest" description="Disordered" evidence="6">
    <location>
        <begin position="635"/>
        <end position="726"/>
    </location>
</feature>
<feature type="domain" description="C2H2-type" evidence="7">
    <location>
        <begin position="785"/>
        <end position="807"/>
    </location>
</feature>
<reference evidence="8 9" key="1">
    <citation type="submission" date="2024-02" db="EMBL/GenBank/DDBJ databases">
        <title>Chromosome-scale genome assembly of the rough periwinkle Littorina saxatilis.</title>
        <authorList>
            <person name="De Jode A."/>
            <person name="Faria R."/>
            <person name="Formenti G."/>
            <person name="Sims Y."/>
            <person name="Smith T.P."/>
            <person name="Tracey A."/>
            <person name="Wood J.M.D."/>
            <person name="Zagrodzka Z.B."/>
            <person name="Johannesson K."/>
            <person name="Butlin R.K."/>
            <person name="Leder E.H."/>
        </authorList>
    </citation>
    <scope>NUCLEOTIDE SEQUENCE [LARGE SCALE GENOMIC DNA]</scope>
    <source>
        <strain evidence="8">Snail1</strain>
        <tissue evidence="8">Muscle</tissue>
    </source>
</reference>
<evidence type="ECO:0000256" key="5">
    <source>
        <dbReference type="PROSITE-ProRule" id="PRU00042"/>
    </source>
</evidence>
<dbReference type="PROSITE" id="PS00028">
    <property type="entry name" value="ZINC_FINGER_C2H2_1"/>
    <property type="match status" value="6"/>
</dbReference>
<dbReference type="Pfam" id="PF00096">
    <property type="entry name" value="zf-C2H2"/>
    <property type="match status" value="2"/>
</dbReference>
<dbReference type="GO" id="GO:0008270">
    <property type="term" value="F:zinc ion binding"/>
    <property type="evidence" value="ECO:0007669"/>
    <property type="project" value="UniProtKB-KW"/>
</dbReference>
<evidence type="ECO:0000313" key="8">
    <source>
        <dbReference type="EMBL" id="KAK7091910.1"/>
    </source>
</evidence>
<dbReference type="PROSITE" id="PS50157">
    <property type="entry name" value="ZINC_FINGER_C2H2_2"/>
    <property type="match status" value="5"/>
</dbReference>
<feature type="compositionally biased region" description="Basic and acidic residues" evidence="6">
    <location>
        <begin position="483"/>
        <end position="493"/>
    </location>
</feature>
<dbReference type="SUPFAM" id="SSF57667">
    <property type="entry name" value="beta-beta-alpha zinc fingers"/>
    <property type="match status" value="3"/>
</dbReference>
<feature type="region of interest" description="Disordered" evidence="6">
    <location>
        <begin position="1098"/>
        <end position="1126"/>
    </location>
</feature>
<keyword evidence="4" id="KW-0862">Zinc</keyword>
<feature type="region of interest" description="Disordered" evidence="6">
    <location>
        <begin position="472"/>
        <end position="500"/>
    </location>
</feature>
<feature type="compositionally biased region" description="Low complexity" evidence="6">
    <location>
        <begin position="976"/>
        <end position="991"/>
    </location>
</feature>
<feature type="compositionally biased region" description="Acidic residues" evidence="6">
    <location>
        <begin position="664"/>
        <end position="676"/>
    </location>
</feature>
<sequence length="1199" mass="130105">MMHSNRAYLPSPRMYSAVVPGIPSPTLPPSSAASLPGLPQRGSDQGHTSPAYEAYHRDGGGGGGNAGGDSRVGNGNVAAVIAQAYANRTSSDKAQTAATMAYAARMQQEGFPYGLSGVPHMPSYNYGSELYNYVSNGFPRKSRICSYCAKVFTRSTTRRYHEKRCPLLRAAGSLMKGNNGAGGPPSAIANGPSDDGHGLTNGGTPPSSRPPPLIAVNRGETSPTSPTTHPAPSPSNNALSTSASTSYNGLAAVKNHNNNNNHHDGNSHSTATSAGLAPMGRPPHPSLNSPSQFYGGMYGSQQHVPPGVSTSPASLAAHLAAAQSPMDLNRNSVLSASIKQEVENGEPGSDTELLRNHKLGSRGDDGQSHGQHQQQQPMFSPLSATSRSPSGSRSRSEEEEAEGESEDGDSSFKAPGVKADTDMYSDPAFRQYYIAKLTAMQAARGNSAAPNFPSYANNSTLDKVSTAAEHDYRYASPSDKEEESLRDGDSSYRDEEDTDRYPATVEADDDVEVAAAAAVGTEEGKKCGICNQEFEKMDRLRTHERVHQKYKPNACRFCQQRFIKPSMRIAHQRLHSGKYSLGCVVCGLHMLTRFGLRQHVHREHYNPASSAVTFCRYCETHIDSVHDLRRHFHTHRHQVPRSERESIRYLRSPVPARSLSPLGGEEDEEEEEEEASQELPPPSNDSKTSQDSPMEVGSEPPPLLGPILPRGAAAAEGRPNGKVGGSREKEWCRICEKDFPKSFMRYHEREHADQKPYECPLCKKRFGYKNNMKSHMKLHAGIKPYQCSICLAKFTRGSTLRRHARRHGVNSDSIWDLFVKKNGGSMQDRAMLLNQARDTANAMAAAKGQGQGSPPMAGSRAMKADPALMASMRKGGNEGKGYDMRGYSPSGPVPQGLYNAYSSFPPAAAVTQAMLQPYMAAQQYLGYAAAFPTAAPAAPPSLPQQQQQPPPPPQSQAMQSDALDFSMPDKQRRRNSSSSSTSAQRPPSTASQSAYPTMERSPGYPPVSSAGSEGRRCHPNHAEMMEEEGEAVARGNGIAHNDSYSQRSSNSCGGGGRPSLGETVESYLETGGGGRHASQHPYHAQDFGAQVTLCCAHPPNEASTHSPPRSSHHHHHRPLDMSSPVKPRMEGIQHESLASLMSSGRLFRCPHCDCYFTDYTMFLLHQKIHLPDQPFTCFLCQEDCQDKMAFSKHLLDHLR</sequence>
<dbReference type="PANTHER" id="PTHR24379:SF121">
    <property type="entry name" value="C2H2-TYPE DOMAIN-CONTAINING PROTEIN"/>
    <property type="match status" value="1"/>
</dbReference>
<evidence type="ECO:0000256" key="4">
    <source>
        <dbReference type="ARBA" id="ARBA00022833"/>
    </source>
</evidence>
<dbReference type="AlphaFoldDB" id="A0AAN9G2U7"/>
<feature type="region of interest" description="Disordered" evidence="6">
    <location>
        <begin position="1039"/>
        <end position="1081"/>
    </location>
</feature>
<feature type="compositionally biased region" description="Low complexity" evidence="6">
    <location>
        <begin position="29"/>
        <end position="39"/>
    </location>
</feature>
<feature type="compositionally biased region" description="Acidic residues" evidence="6">
    <location>
        <begin position="397"/>
        <end position="409"/>
    </location>
</feature>
<keyword evidence="2" id="KW-0677">Repeat</keyword>
<dbReference type="EMBL" id="JBAMIC010000022">
    <property type="protein sequence ID" value="KAK7091910.1"/>
    <property type="molecule type" value="Genomic_DNA"/>
</dbReference>
<evidence type="ECO:0000313" key="9">
    <source>
        <dbReference type="Proteomes" id="UP001374579"/>
    </source>
</evidence>
<accession>A0AAN9G2U7</accession>
<feature type="region of interest" description="Disordered" evidence="6">
    <location>
        <begin position="174"/>
        <end position="311"/>
    </location>
</feature>
<dbReference type="FunFam" id="3.30.160.60:FF:000110">
    <property type="entry name" value="Zinc finger protein-like"/>
    <property type="match status" value="1"/>
</dbReference>
<name>A0AAN9G2U7_9CAEN</name>
<dbReference type="Gene3D" id="3.30.160.60">
    <property type="entry name" value="Classic Zinc Finger"/>
    <property type="match status" value="4"/>
</dbReference>
<protein>
    <recommendedName>
        <fullName evidence="7">C2H2-type domain-containing protein</fullName>
    </recommendedName>
</protein>
<proteinExistence type="predicted"/>
<dbReference type="PANTHER" id="PTHR24379">
    <property type="entry name" value="KRAB AND ZINC FINGER DOMAIN-CONTAINING"/>
    <property type="match status" value="1"/>
</dbReference>
<gene>
    <name evidence="8" type="ORF">V1264_009527</name>
</gene>
<keyword evidence="1" id="KW-0479">Metal-binding</keyword>
<dbReference type="InterPro" id="IPR013087">
    <property type="entry name" value="Znf_C2H2_type"/>
</dbReference>
<feature type="compositionally biased region" description="Polar residues" evidence="6">
    <location>
        <begin position="1042"/>
        <end position="1051"/>
    </location>
</feature>
<feature type="compositionally biased region" description="Pro residues" evidence="6">
    <location>
        <begin position="937"/>
        <end position="954"/>
    </location>
</feature>